<organism evidence="1 2">
    <name type="scientific">Candidatus Iainarchaeum sp</name>
    <dbReference type="NCBI Taxonomy" id="3101447"/>
    <lineage>
        <taxon>Archaea</taxon>
        <taxon>Candidatus Iainarchaeota</taxon>
        <taxon>Candidatus Iainarchaeia</taxon>
        <taxon>Candidatus Iainarchaeales</taxon>
        <taxon>Candidatus Iainarchaeaceae</taxon>
        <taxon>Candidatus Iainarchaeum</taxon>
    </lineage>
</organism>
<proteinExistence type="predicted"/>
<name>A0A7J4IW44_9ARCH</name>
<comment type="caution">
    <text evidence="1">The sequence shown here is derived from an EMBL/GenBank/DDBJ whole genome shotgun (WGS) entry which is preliminary data.</text>
</comment>
<dbReference type="AlphaFoldDB" id="A0A7J4IW44"/>
<gene>
    <name evidence="1" type="ORF">HA254_03650</name>
</gene>
<evidence type="ECO:0000313" key="1">
    <source>
        <dbReference type="EMBL" id="HIH09741.1"/>
    </source>
</evidence>
<evidence type="ECO:0000313" key="2">
    <source>
        <dbReference type="Proteomes" id="UP000565078"/>
    </source>
</evidence>
<accession>A0A7J4IW44</accession>
<dbReference type="Proteomes" id="UP000565078">
    <property type="component" value="Unassembled WGS sequence"/>
</dbReference>
<sequence length="194" mass="22473">MAKQRLSVLGIKVRMGKHDPNRSDPLTFRFFIEKGSPADPMFFTNPSLRMELEKHGLKEGWVGDHQYWSNGEVEAYPFERAAKGGKFVTFGPTGAGRGLERITSREAEKIFGKVNLMPRLLASKSRANHMKKLGVKVKEVRPKEFDFAVPIKDLRRRLNETRNRYRREHRLTPADSLARAMERGMRIRARRPRL</sequence>
<dbReference type="EMBL" id="DUGC01000057">
    <property type="protein sequence ID" value="HIH09741.1"/>
    <property type="molecule type" value="Genomic_DNA"/>
</dbReference>
<reference evidence="2" key="1">
    <citation type="journal article" date="2020" name="bioRxiv">
        <title>A rank-normalized archaeal taxonomy based on genome phylogeny resolves widespread incomplete and uneven classifications.</title>
        <authorList>
            <person name="Rinke C."/>
            <person name="Chuvochina M."/>
            <person name="Mussig A.J."/>
            <person name="Chaumeil P.-A."/>
            <person name="Waite D.W."/>
            <person name="Whitman W.B."/>
            <person name="Parks D.H."/>
            <person name="Hugenholtz P."/>
        </authorList>
    </citation>
    <scope>NUCLEOTIDE SEQUENCE [LARGE SCALE GENOMIC DNA]</scope>
</reference>
<protein>
    <submittedName>
        <fullName evidence="1">Uncharacterized protein</fullName>
    </submittedName>
</protein>